<gene>
    <name evidence="1" type="ORF">IRJ41_000167</name>
</gene>
<evidence type="ECO:0000313" key="1">
    <source>
        <dbReference type="EMBL" id="KAI7808240.1"/>
    </source>
</evidence>
<sequence length="116" mass="12827">MLSAGFLDELHLDSGGRSMSLNSLAGAKIITLSLLPGFCRLLFSLFAGNAREYVQISDYKECYRESAFHHQTGANRLKLAQWSGSASCVLQHQIPGDNYCTSCVPAWRCLQLLQDL</sequence>
<reference evidence="1" key="1">
    <citation type="submission" date="2021-02" db="EMBL/GenBank/DDBJ databases">
        <title>Comparative genomics reveals that relaxation of natural selection precedes convergent phenotypic evolution of cavefish.</title>
        <authorList>
            <person name="Peng Z."/>
        </authorList>
    </citation>
    <scope>NUCLEOTIDE SEQUENCE</scope>
    <source>
        <tissue evidence="1">Muscle</tissue>
    </source>
</reference>
<organism evidence="1 2">
    <name type="scientific">Triplophysa rosa</name>
    <name type="common">Cave loach</name>
    <dbReference type="NCBI Taxonomy" id="992332"/>
    <lineage>
        <taxon>Eukaryota</taxon>
        <taxon>Metazoa</taxon>
        <taxon>Chordata</taxon>
        <taxon>Craniata</taxon>
        <taxon>Vertebrata</taxon>
        <taxon>Euteleostomi</taxon>
        <taxon>Actinopterygii</taxon>
        <taxon>Neopterygii</taxon>
        <taxon>Teleostei</taxon>
        <taxon>Ostariophysi</taxon>
        <taxon>Cypriniformes</taxon>
        <taxon>Nemacheilidae</taxon>
        <taxon>Triplophysa</taxon>
    </lineage>
</organism>
<name>A0A9W8C5X1_TRIRA</name>
<accession>A0A9W8C5X1</accession>
<dbReference type="EMBL" id="JAFHDT010000006">
    <property type="protein sequence ID" value="KAI7808240.1"/>
    <property type="molecule type" value="Genomic_DNA"/>
</dbReference>
<dbReference type="Proteomes" id="UP001059041">
    <property type="component" value="Linkage Group LG6"/>
</dbReference>
<keyword evidence="2" id="KW-1185">Reference proteome</keyword>
<dbReference type="AlphaFoldDB" id="A0A9W8C5X1"/>
<comment type="caution">
    <text evidence="1">The sequence shown here is derived from an EMBL/GenBank/DDBJ whole genome shotgun (WGS) entry which is preliminary data.</text>
</comment>
<proteinExistence type="predicted"/>
<evidence type="ECO:0000313" key="2">
    <source>
        <dbReference type="Proteomes" id="UP001059041"/>
    </source>
</evidence>
<protein>
    <submittedName>
        <fullName evidence="1">Uncharacterized protein</fullName>
    </submittedName>
</protein>